<gene>
    <name evidence="3" type="ORF">V5799_021483</name>
</gene>
<evidence type="ECO:0000256" key="2">
    <source>
        <dbReference type="SAM" id="Phobius"/>
    </source>
</evidence>
<feature type="compositionally biased region" description="Low complexity" evidence="1">
    <location>
        <begin position="209"/>
        <end position="222"/>
    </location>
</feature>
<evidence type="ECO:0000313" key="3">
    <source>
        <dbReference type="EMBL" id="KAK8788742.1"/>
    </source>
</evidence>
<organism evidence="3 4">
    <name type="scientific">Amblyomma americanum</name>
    <name type="common">Lone star tick</name>
    <dbReference type="NCBI Taxonomy" id="6943"/>
    <lineage>
        <taxon>Eukaryota</taxon>
        <taxon>Metazoa</taxon>
        <taxon>Ecdysozoa</taxon>
        <taxon>Arthropoda</taxon>
        <taxon>Chelicerata</taxon>
        <taxon>Arachnida</taxon>
        <taxon>Acari</taxon>
        <taxon>Parasitiformes</taxon>
        <taxon>Ixodida</taxon>
        <taxon>Ixodoidea</taxon>
        <taxon>Ixodidae</taxon>
        <taxon>Amblyomminae</taxon>
        <taxon>Amblyomma</taxon>
    </lineage>
</organism>
<keyword evidence="2" id="KW-1133">Transmembrane helix</keyword>
<feature type="region of interest" description="Disordered" evidence="1">
    <location>
        <begin position="186"/>
        <end position="242"/>
    </location>
</feature>
<evidence type="ECO:0000256" key="1">
    <source>
        <dbReference type="SAM" id="MobiDB-lite"/>
    </source>
</evidence>
<protein>
    <recommendedName>
        <fullName evidence="5">Transmembrane protein</fullName>
    </recommendedName>
</protein>
<proteinExistence type="predicted"/>
<keyword evidence="2" id="KW-0472">Membrane</keyword>
<feature type="transmembrane region" description="Helical" evidence="2">
    <location>
        <begin position="98"/>
        <end position="121"/>
    </location>
</feature>
<reference evidence="3 4" key="1">
    <citation type="journal article" date="2023" name="Arcadia Sci">
        <title>De novo assembly of a long-read Amblyomma americanum tick genome.</title>
        <authorList>
            <person name="Chou S."/>
            <person name="Poskanzer K.E."/>
            <person name="Rollins M."/>
            <person name="Thuy-Boun P.S."/>
        </authorList>
    </citation>
    <scope>NUCLEOTIDE SEQUENCE [LARGE SCALE GENOMIC DNA]</scope>
    <source>
        <strain evidence="3">F_SG_1</strain>
        <tissue evidence="3">Salivary glands</tissue>
    </source>
</reference>
<dbReference type="AlphaFoldDB" id="A0AAQ4FQV3"/>
<keyword evidence="4" id="KW-1185">Reference proteome</keyword>
<feature type="compositionally biased region" description="Basic and acidic residues" evidence="1">
    <location>
        <begin position="226"/>
        <end position="242"/>
    </location>
</feature>
<comment type="caution">
    <text evidence="3">The sequence shown here is derived from an EMBL/GenBank/DDBJ whole genome shotgun (WGS) entry which is preliminary data.</text>
</comment>
<dbReference type="Proteomes" id="UP001321473">
    <property type="component" value="Unassembled WGS sequence"/>
</dbReference>
<evidence type="ECO:0008006" key="5">
    <source>
        <dbReference type="Google" id="ProtNLM"/>
    </source>
</evidence>
<name>A0AAQ4FQV3_AMBAM</name>
<dbReference type="EMBL" id="JARKHS020000528">
    <property type="protein sequence ID" value="KAK8788742.1"/>
    <property type="molecule type" value="Genomic_DNA"/>
</dbReference>
<keyword evidence="2" id="KW-0812">Transmembrane</keyword>
<accession>A0AAQ4FQV3</accession>
<sequence>MYGRRTGPTFLHPSISAPALGKVPWTFPSRIWYNRRSSDSTSAERSGASSPTTSLLLYMWGYDEAHAPTRNAVPGGYPDLLTNTSGARQRRRLSSDAFFFRRTTALVFGLAVVTCFAGLLLTAGSRFRAGTANGSTTRPVLSAEEERSLLPFLRPMDKVEGGAVGSALQGSASGVGVLAPGTNGALPTGEKYRQDTAGGPSVLYAQGSPPVQRQPPVTTTRPLGIPEERKSTRREHAVRLYR</sequence>
<evidence type="ECO:0000313" key="4">
    <source>
        <dbReference type="Proteomes" id="UP001321473"/>
    </source>
</evidence>